<accession>X1DFR8</accession>
<evidence type="ECO:0000313" key="2">
    <source>
        <dbReference type="EMBL" id="GAH03899.1"/>
    </source>
</evidence>
<dbReference type="SUPFAM" id="SSF53067">
    <property type="entry name" value="Actin-like ATPase domain"/>
    <property type="match status" value="1"/>
</dbReference>
<dbReference type="Gene3D" id="3.30.420.40">
    <property type="match status" value="2"/>
</dbReference>
<feature type="domain" description="Gcp-like" evidence="1">
    <location>
        <begin position="3"/>
        <end position="57"/>
    </location>
</feature>
<dbReference type="InterPro" id="IPR000905">
    <property type="entry name" value="Gcp-like_dom"/>
</dbReference>
<gene>
    <name evidence="2" type="ORF">S01H4_42096</name>
</gene>
<dbReference type="InterPro" id="IPR043129">
    <property type="entry name" value="ATPase_NBD"/>
</dbReference>
<protein>
    <recommendedName>
        <fullName evidence="1">Gcp-like domain-containing protein</fullName>
    </recommendedName>
</protein>
<evidence type="ECO:0000259" key="1">
    <source>
        <dbReference type="Pfam" id="PF00814"/>
    </source>
</evidence>
<comment type="caution">
    <text evidence="2">The sequence shown here is derived from an EMBL/GenBank/DDBJ whole genome shotgun (WGS) entry which is preliminary data.</text>
</comment>
<proteinExistence type="predicted"/>
<reference evidence="2" key="1">
    <citation type="journal article" date="2014" name="Front. Microbiol.">
        <title>High frequency of phylogenetically diverse reductive dehalogenase-homologous genes in deep subseafloor sedimentary metagenomes.</title>
        <authorList>
            <person name="Kawai M."/>
            <person name="Futagami T."/>
            <person name="Toyoda A."/>
            <person name="Takaki Y."/>
            <person name="Nishi S."/>
            <person name="Hori S."/>
            <person name="Arai W."/>
            <person name="Tsubouchi T."/>
            <person name="Morono Y."/>
            <person name="Uchiyama I."/>
            <person name="Ito T."/>
            <person name="Fujiyama A."/>
            <person name="Inagaki F."/>
            <person name="Takami H."/>
        </authorList>
    </citation>
    <scope>NUCLEOTIDE SEQUENCE</scope>
    <source>
        <strain evidence="2">Expedition CK06-06</strain>
    </source>
</reference>
<organism evidence="2">
    <name type="scientific">marine sediment metagenome</name>
    <dbReference type="NCBI Taxonomy" id="412755"/>
    <lineage>
        <taxon>unclassified sequences</taxon>
        <taxon>metagenomes</taxon>
        <taxon>ecological metagenomes</taxon>
    </lineage>
</organism>
<name>X1DFR8_9ZZZZ</name>
<dbReference type="Pfam" id="PF00814">
    <property type="entry name" value="TsaD"/>
    <property type="match status" value="1"/>
</dbReference>
<sequence>KIKLAVKETGIKHIAIAGGVSANSEIRKVLKGTEEKYGWTTYIPKFEYTTDNAAMIAIVGHLKYLENNFTEEKTTATARLKVNEH</sequence>
<dbReference type="EMBL" id="BART01023085">
    <property type="protein sequence ID" value="GAH03899.1"/>
    <property type="molecule type" value="Genomic_DNA"/>
</dbReference>
<dbReference type="AlphaFoldDB" id="X1DFR8"/>
<feature type="non-terminal residue" evidence="2">
    <location>
        <position position="1"/>
    </location>
</feature>